<gene>
    <name evidence="6" type="ORF">EV643_105355</name>
</gene>
<comment type="caution">
    <text evidence="6">The sequence shown here is derived from an EMBL/GenBank/DDBJ whole genome shotgun (WGS) entry which is preliminary data.</text>
</comment>
<dbReference type="PANTHER" id="PTHR43004:SF19">
    <property type="entry name" value="BINDING MONOOXYGENASE, PUTATIVE (JCVI)-RELATED"/>
    <property type="match status" value="1"/>
</dbReference>
<accession>A0A4R6KH21</accession>
<name>A0A4R6KH21_9ACTN</name>
<dbReference type="EMBL" id="SNWQ01000005">
    <property type="protein sequence ID" value="TDO50124.1"/>
    <property type="molecule type" value="Genomic_DNA"/>
</dbReference>
<comment type="cofactor">
    <cofactor evidence="1">
        <name>FAD</name>
        <dbReference type="ChEBI" id="CHEBI:57692"/>
    </cofactor>
</comment>
<evidence type="ECO:0000313" key="7">
    <source>
        <dbReference type="Proteomes" id="UP000295388"/>
    </source>
</evidence>
<dbReference type="InterPro" id="IPR050641">
    <property type="entry name" value="RIFMO-like"/>
</dbReference>
<keyword evidence="7" id="KW-1185">Reference proteome</keyword>
<dbReference type="InterPro" id="IPR036249">
    <property type="entry name" value="Thioredoxin-like_sf"/>
</dbReference>
<sequence length="529" mass="58181">MPPTDQQLPVAVVGAGPIGLTTALGLAHYGIPFVLLEEDAVLSSDTKAGTTLTRTLEIWNRYGCVDEILDAALRIDEIGDIDRATNTPRASVQLAELVNDTQFPFVVNLPQQRMEPILAAALERSGNTVQTRHQVESFEILDDRVVLQVSTPDGPRQLEASHLLACDGGRSKIRDGLGVVVTGETLPERYMLIDVVVDLDVNNARDYPYLAYFADRSEWMVLIRQPDNWRFLFPLAAGAEPPGDEDLLVKVKQFIGEVDRIELLGSVVYNVHHRVADEWSRDRRVFLMGDAAHLITPMWALGLNTGALDASNLPWRLAWVLRGWAEPSLLDGYEQEQRPVAINGSGEMAEAARKYMSHQRGAVTSAGSDWATAYTRTLLGVRLDVDGEGDWSMVMTSAEPPAVRAGDRAPDLALHGPLGRETIHGLCRHSFVALYFTDVRRRPEIPVNDSPALKHYAISRWDAPHDSGLRDRSLFDPGSIATNRYGVPPETVVLVRPDGHIAAVAPLRPGVAEELYAGITGRPVPREEG</sequence>
<reference evidence="6 7" key="1">
    <citation type="submission" date="2019-03" db="EMBL/GenBank/DDBJ databases">
        <title>Genomic Encyclopedia of Type Strains, Phase III (KMG-III): the genomes of soil and plant-associated and newly described type strains.</title>
        <authorList>
            <person name="Whitman W."/>
        </authorList>
    </citation>
    <scope>NUCLEOTIDE SEQUENCE [LARGE SCALE GENOMIC DNA]</scope>
    <source>
        <strain evidence="6 7">VKM Ac-2527</strain>
    </source>
</reference>
<dbReference type="InterPro" id="IPR002938">
    <property type="entry name" value="FAD-bd"/>
</dbReference>
<evidence type="ECO:0000256" key="3">
    <source>
        <dbReference type="ARBA" id="ARBA00022630"/>
    </source>
</evidence>
<dbReference type="GO" id="GO:0016709">
    <property type="term" value="F:oxidoreductase activity, acting on paired donors, with incorporation or reduction of molecular oxygen, NAD(P)H as one donor, and incorporation of one atom of oxygen"/>
    <property type="evidence" value="ECO:0007669"/>
    <property type="project" value="UniProtKB-ARBA"/>
</dbReference>
<evidence type="ECO:0000256" key="4">
    <source>
        <dbReference type="ARBA" id="ARBA00022827"/>
    </source>
</evidence>
<comment type="similarity">
    <text evidence="2">Belongs to the PheA/TfdB FAD monooxygenase family.</text>
</comment>
<dbReference type="InterPro" id="IPR036188">
    <property type="entry name" value="FAD/NAD-bd_sf"/>
</dbReference>
<dbReference type="Gene3D" id="3.30.70.2450">
    <property type="match status" value="1"/>
</dbReference>
<dbReference type="PRINTS" id="PR00420">
    <property type="entry name" value="RNGMNOXGNASE"/>
</dbReference>
<dbReference type="Proteomes" id="UP000295388">
    <property type="component" value="Unassembled WGS sequence"/>
</dbReference>
<dbReference type="Pfam" id="PF01494">
    <property type="entry name" value="FAD_binding_3"/>
    <property type="match status" value="1"/>
</dbReference>
<feature type="domain" description="FAD-binding" evidence="5">
    <location>
        <begin position="8"/>
        <end position="341"/>
    </location>
</feature>
<keyword evidence="4" id="KW-0274">FAD</keyword>
<dbReference type="OrthoDB" id="3316391at2"/>
<dbReference type="Gene3D" id="3.50.50.60">
    <property type="entry name" value="FAD/NAD(P)-binding domain"/>
    <property type="match status" value="1"/>
</dbReference>
<proteinExistence type="inferred from homology"/>
<dbReference type="RefSeq" id="WP_133800375.1">
    <property type="nucleotide sequence ID" value="NZ_SNWQ01000005.1"/>
</dbReference>
<organism evidence="6 7">
    <name type="scientific">Kribbella caucasensis</name>
    <dbReference type="NCBI Taxonomy" id="2512215"/>
    <lineage>
        <taxon>Bacteria</taxon>
        <taxon>Bacillati</taxon>
        <taxon>Actinomycetota</taxon>
        <taxon>Actinomycetes</taxon>
        <taxon>Propionibacteriales</taxon>
        <taxon>Kribbellaceae</taxon>
        <taxon>Kribbella</taxon>
    </lineage>
</organism>
<dbReference type="AlphaFoldDB" id="A0A4R6KH21"/>
<evidence type="ECO:0000259" key="5">
    <source>
        <dbReference type="Pfam" id="PF01494"/>
    </source>
</evidence>
<dbReference type="SUPFAM" id="SSF51905">
    <property type="entry name" value="FAD/NAD(P)-binding domain"/>
    <property type="match status" value="1"/>
</dbReference>
<evidence type="ECO:0000256" key="1">
    <source>
        <dbReference type="ARBA" id="ARBA00001974"/>
    </source>
</evidence>
<dbReference type="Gene3D" id="3.40.30.120">
    <property type="match status" value="1"/>
</dbReference>
<evidence type="ECO:0000313" key="6">
    <source>
        <dbReference type="EMBL" id="TDO50124.1"/>
    </source>
</evidence>
<evidence type="ECO:0000256" key="2">
    <source>
        <dbReference type="ARBA" id="ARBA00007801"/>
    </source>
</evidence>
<keyword evidence="3" id="KW-0285">Flavoprotein</keyword>
<dbReference type="PANTHER" id="PTHR43004">
    <property type="entry name" value="TRK SYSTEM POTASSIUM UPTAKE PROTEIN"/>
    <property type="match status" value="1"/>
</dbReference>
<dbReference type="GO" id="GO:0071949">
    <property type="term" value="F:FAD binding"/>
    <property type="evidence" value="ECO:0007669"/>
    <property type="project" value="InterPro"/>
</dbReference>
<protein>
    <submittedName>
        <fullName evidence="6">3-(3-hydroxy-phenyl)propionate hydroxylase</fullName>
    </submittedName>
</protein>
<dbReference type="SUPFAM" id="SSF52833">
    <property type="entry name" value="Thioredoxin-like"/>
    <property type="match status" value="1"/>
</dbReference>